<dbReference type="RefSeq" id="WP_013781669.1">
    <property type="nucleotide sequence ID" value="NC_015520.1"/>
</dbReference>
<dbReference type="PANTHER" id="PTHR43776">
    <property type="entry name" value="TRANSPORT ATP-BINDING PROTEIN"/>
    <property type="match status" value="1"/>
</dbReference>
<evidence type="ECO:0000256" key="2">
    <source>
        <dbReference type="ARBA" id="ARBA00022448"/>
    </source>
</evidence>
<gene>
    <name evidence="6" type="ordered locus">Mahau_2068</name>
</gene>
<dbReference type="EMBL" id="CP002360">
    <property type="protein sequence ID" value="AEE97241.1"/>
    <property type="molecule type" value="Genomic_DNA"/>
</dbReference>
<dbReference type="Pfam" id="PF00005">
    <property type="entry name" value="ABC_tran"/>
    <property type="match status" value="1"/>
</dbReference>
<evidence type="ECO:0000256" key="1">
    <source>
        <dbReference type="ARBA" id="ARBA00005417"/>
    </source>
</evidence>
<keyword evidence="2" id="KW-0813">Transport</keyword>
<dbReference type="PROSITE" id="PS50893">
    <property type="entry name" value="ABC_TRANSPORTER_2"/>
    <property type="match status" value="1"/>
</dbReference>
<accession>F4A2H5</accession>
<dbReference type="FunFam" id="3.40.50.300:FF:000016">
    <property type="entry name" value="Oligopeptide ABC transporter ATP-binding component"/>
    <property type="match status" value="1"/>
</dbReference>
<dbReference type="InterPro" id="IPR050319">
    <property type="entry name" value="ABC_transp_ATP-bind"/>
</dbReference>
<evidence type="ECO:0000256" key="4">
    <source>
        <dbReference type="ARBA" id="ARBA00022840"/>
    </source>
</evidence>
<dbReference type="AlphaFoldDB" id="F4A2H5"/>
<evidence type="ECO:0000256" key="3">
    <source>
        <dbReference type="ARBA" id="ARBA00022741"/>
    </source>
</evidence>
<dbReference type="eggNOG" id="COG4608">
    <property type="taxonomic scope" value="Bacteria"/>
</dbReference>
<dbReference type="GO" id="GO:0005524">
    <property type="term" value="F:ATP binding"/>
    <property type="evidence" value="ECO:0007669"/>
    <property type="project" value="UniProtKB-KW"/>
</dbReference>
<dbReference type="OrthoDB" id="47989at2"/>
<name>F4A2H5_MAHA5</name>
<evidence type="ECO:0000259" key="5">
    <source>
        <dbReference type="PROSITE" id="PS50893"/>
    </source>
</evidence>
<dbReference type="SMART" id="SM00382">
    <property type="entry name" value="AAA"/>
    <property type="match status" value="1"/>
</dbReference>
<dbReference type="Proteomes" id="UP000008457">
    <property type="component" value="Chromosome"/>
</dbReference>
<keyword evidence="4" id="KW-0067">ATP-binding</keyword>
<evidence type="ECO:0000313" key="7">
    <source>
        <dbReference type="Proteomes" id="UP000008457"/>
    </source>
</evidence>
<dbReference type="SUPFAM" id="SSF52540">
    <property type="entry name" value="P-loop containing nucleoside triphosphate hydrolases"/>
    <property type="match status" value="1"/>
</dbReference>
<keyword evidence="3" id="KW-0547">Nucleotide-binding</keyword>
<dbReference type="GO" id="GO:0055085">
    <property type="term" value="P:transmembrane transport"/>
    <property type="evidence" value="ECO:0007669"/>
    <property type="project" value="UniProtKB-ARBA"/>
</dbReference>
<proteinExistence type="inferred from homology"/>
<dbReference type="InterPro" id="IPR017871">
    <property type="entry name" value="ABC_transporter-like_CS"/>
</dbReference>
<dbReference type="Gene3D" id="3.40.50.300">
    <property type="entry name" value="P-loop containing nucleotide triphosphate hydrolases"/>
    <property type="match status" value="1"/>
</dbReference>
<keyword evidence="7" id="KW-1185">Reference proteome</keyword>
<dbReference type="GO" id="GO:0015833">
    <property type="term" value="P:peptide transport"/>
    <property type="evidence" value="ECO:0007669"/>
    <property type="project" value="InterPro"/>
</dbReference>
<dbReference type="PROSITE" id="PS00211">
    <property type="entry name" value="ABC_TRANSPORTER_1"/>
    <property type="match status" value="1"/>
</dbReference>
<dbReference type="Pfam" id="PF08352">
    <property type="entry name" value="oligo_HPY"/>
    <property type="match status" value="1"/>
</dbReference>
<dbReference type="InterPro" id="IPR013563">
    <property type="entry name" value="Oligopep_ABC_C"/>
</dbReference>
<reference evidence="7" key="1">
    <citation type="submission" date="2010-11" db="EMBL/GenBank/DDBJ databases">
        <title>The complete genome of Mahella australiensis DSM 15567.</title>
        <authorList>
            <consortium name="US DOE Joint Genome Institute (JGI-PGF)"/>
            <person name="Lucas S."/>
            <person name="Copeland A."/>
            <person name="Lapidus A."/>
            <person name="Bruce D."/>
            <person name="Goodwin L."/>
            <person name="Pitluck S."/>
            <person name="Kyrpides N."/>
            <person name="Mavromatis K."/>
            <person name="Pagani I."/>
            <person name="Ivanova N."/>
            <person name="Teshima H."/>
            <person name="Brettin T."/>
            <person name="Detter J.C."/>
            <person name="Han C."/>
            <person name="Tapia R."/>
            <person name="Land M."/>
            <person name="Hauser L."/>
            <person name="Markowitz V."/>
            <person name="Cheng J.-F."/>
            <person name="Hugenholtz P."/>
            <person name="Woyke T."/>
            <person name="Wu D."/>
            <person name="Spring S."/>
            <person name="Pukall R."/>
            <person name="Steenblock K."/>
            <person name="Schneider S."/>
            <person name="Klenk H.-P."/>
            <person name="Eisen J.A."/>
        </authorList>
    </citation>
    <scope>NUCLEOTIDE SEQUENCE [LARGE SCALE GENOMIC DNA]</scope>
    <source>
        <strain evidence="7">DSM 15567 / CIP 107919 / 50-1 BON</strain>
    </source>
</reference>
<comment type="similarity">
    <text evidence="1">Belongs to the ABC transporter superfamily.</text>
</comment>
<dbReference type="InterPro" id="IPR003439">
    <property type="entry name" value="ABC_transporter-like_ATP-bd"/>
</dbReference>
<dbReference type="InterPro" id="IPR003593">
    <property type="entry name" value="AAA+_ATPase"/>
</dbReference>
<dbReference type="CDD" id="cd03257">
    <property type="entry name" value="ABC_NikE_OppD_transporters"/>
    <property type="match status" value="1"/>
</dbReference>
<dbReference type="KEGG" id="mas:Mahau_2068"/>
<organism evidence="6 7">
    <name type="scientific">Mahella australiensis (strain DSM 15567 / CIP 107919 / 50-1 BON)</name>
    <dbReference type="NCBI Taxonomy" id="697281"/>
    <lineage>
        <taxon>Bacteria</taxon>
        <taxon>Bacillati</taxon>
        <taxon>Bacillota</taxon>
        <taxon>Clostridia</taxon>
        <taxon>Thermoanaerobacterales</taxon>
        <taxon>Thermoanaerobacterales Family IV. Incertae Sedis</taxon>
        <taxon>Mahella</taxon>
    </lineage>
</organism>
<dbReference type="NCBIfam" id="TIGR01727">
    <property type="entry name" value="oligo_HPY"/>
    <property type="match status" value="1"/>
</dbReference>
<dbReference type="GO" id="GO:0016887">
    <property type="term" value="F:ATP hydrolysis activity"/>
    <property type="evidence" value="ECO:0007669"/>
    <property type="project" value="InterPro"/>
</dbReference>
<dbReference type="STRING" id="697281.Mahau_2068"/>
<reference evidence="6 7" key="2">
    <citation type="journal article" date="2011" name="Stand. Genomic Sci.">
        <title>Complete genome sequence of Mahella australiensis type strain (50-1 BON).</title>
        <authorList>
            <person name="Sikorski J."/>
            <person name="Teshima H."/>
            <person name="Nolan M."/>
            <person name="Lucas S."/>
            <person name="Hammon N."/>
            <person name="Deshpande S."/>
            <person name="Cheng J.F."/>
            <person name="Pitluck S."/>
            <person name="Liolios K."/>
            <person name="Pagani I."/>
            <person name="Ivanova N."/>
            <person name="Huntemann M."/>
            <person name="Mavromatis K."/>
            <person name="Ovchinikova G."/>
            <person name="Pati A."/>
            <person name="Tapia R."/>
            <person name="Han C."/>
            <person name="Goodwin L."/>
            <person name="Chen A."/>
            <person name="Palaniappan K."/>
            <person name="Land M."/>
            <person name="Hauser L."/>
            <person name="Ngatchou-Djao O.D."/>
            <person name="Rohde M."/>
            <person name="Pukall R."/>
            <person name="Spring S."/>
            <person name="Abt B."/>
            <person name="Goker M."/>
            <person name="Detter J.C."/>
            <person name="Woyke T."/>
            <person name="Bristow J."/>
            <person name="Markowitz V."/>
            <person name="Hugenholtz P."/>
            <person name="Eisen J.A."/>
            <person name="Kyrpides N.C."/>
            <person name="Klenk H.P."/>
            <person name="Lapidus A."/>
        </authorList>
    </citation>
    <scope>NUCLEOTIDE SEQUENCE [LARGE SCALE GENOMIC DNA]</scope>
    <source>
        <strain evidence="7">DSM 15567 / CIP 107919 / 50-1 BON</strain>
    </source>
</reference>
<evidence type="ECO:0000313" key="6">
    <source>
        <dbReference type="EMBL" id="AEE97241.1"/>
    </source>
</evidence>
<dbReference type="HOGENOM" id="CLU_000604_1_23_9"/>
<dbReference type="InterPro" id="IPR027417">
    <property type="entry name" value="P-loop_NTPase"/>
</dbReference>
<feature type="domain" description="ABC transporter" evidence="5">
    <location>
        <begin position="5"/>
        <end position="259"/>
    </location>
</feature>
<sequence length="342" mass="38173">MEPLLELKDINMIFENRAGLLAPKRKVGAVVGVDMRLNQGEILAVVGESGCGKTTIGKMVTGLFKPTSGSITFMGKDIWSLKGKDFFEYRRSVQMVHQDSYAALNPARTIYQSLSAPLFRHKLAKSKNEARKQLEDLFTMVGLTPPEQFLDKYPHQLSGGQRQRILLARALSVQPKLIVADEPVSMVDVSLRISLLDLMSDMNARFNIAFIYITHDLATARYIASHGRIAVMYLGKIVETGNLNKILAEPRHPYLQALLSAVPIPDPKIARAMKPLPLKSLDMPDPADPPAGCRFNPRCPYAEAICEQKEPPLIPLGEEMVACHLVERIPKWKWEQEAAFSK</sequence>
<protein>
    <submittedName>
        <fullName evidence="6">Oligopeptide/dipeptide ABC transporter, ATPase subunit</fullName>
    </submittedName>
</protein>